<dbReference type="GO" id="GO:0005178">
    <property type="term" value="F:integrin binding"/>
    <property type="evidence" value="ECO:0007669"/>
    <property type="project" value="TreeGrafter"/>
</dbReference>
<feature type="transmembrane region" description="Helical" evidence="16">
    <location>
        <begin position="873"/>
        <end position="897"/>
    </location>
</feature>
<feature type="domain" description="VWFA" evidence="18">
    <location>
        <begin position="151"/>
        <end position="334"/>
    </location>
</feature>
<comment type="subcellular location">
    <subcellularLocation>
        <location evidence="1 16">Membrane</location>
        <topology evidence="1 16">Single-pass type I membrane protein</topology>
    </subcellularLocation>
</comment>
<dbReference type="Pfam" id="PF01839">
    <property type="entry name" value="FG-GAP"/>
    <property type="match status" value="3"/>
</dbReference>
<dbReference type="SUPFAM" id="SSF69179">
    <property type="entry name" value="Integrin domains"/>
    <property type="match status" value="3"/>
</dbReference>
<dbReference type="InterPro" id="IPR013517">
    <property type="entry name" value="FG-GAP"/>
</dbReference>
<dbReference type="InterPro" id="IPR032695">
    <property type="entry name" value="Integrin_dom_sf"/>
</dbReference>
<feature type="chain" id="PRO_5034335637" evidence="16">
    <location>
        <begin position="23"/>
        <end position="951"/>
    </location>
</feature>
<evidence type="ECO:0000259" key="18">
    <source>
        <dbReference type="PROSITE" id="PS50234"/>
    </source>
</evidence>
<keyword evidence="4" id="KW-0479">Metal-binding</keyword>
<dbReference type="Gene3D" id="2.130.10.130">
    <property type="entry name" value="Integrin alpha, N-terminal"/>
    <property type="match status" value="2"/>
</dbReference>
<evidence type="ECO:0000256" key="4">
    <source>
        <dbReference type="ARBA" id="ARBA00022723"/>
    </source>
</evidence>
<dbReference type="Pfam" id="PF20806">
    <property type="entry name" value="Integrin_A_Ig_3"/>
    <property type="match status" value="1"/>
</dbReference>
<keyword evidence="12" id="KW-1015">Disulfide bond</keyword>
<dbReference type="SMART" id="SM00191">
    <property type="entry name" value="Int_alpha"/>
    <property type="match status" value="5"/>
</dbReference>
<feature type="repeat" description="FG-GAP" evidence="15">
    <location>
        <begin position="456"/>
        <end position="518"/>
    </location>
</feature>
<dbReference type="CDD" id="cd01469">
    <property type="entry name" value="vWA_integrins_alpha_subunit"/>
    <property type="match status" value="1"/>
</dbReference>
<organism evidence="19 20">
    <name type="scientific">Anas zonorhyncha</name>
    <name type="common">Eastern spot-billed duck</name>
    <dbReference type="NCBI Taxonomy" id="75864"/>
    <lineage>
        <taxon>Eukaryota</taxon>
        <taxon>Metazoa</taxon>
        <taxon>Chordata</taxon>
        <taxon>Craniata</taxon>
        <taxon>Vertebrata</taxon>
        <taxon>Euteleostomi</taxon>
        <taxon>Archelosauria</taxon>
        <taxon>Archosauria</taxon>
        <taxon>Dinosauria</taxon>
        <taxon>Saurischia</taxon>
        <taxon>Theropoda</taxon>
        <taxon>Coelurosauria</taxon>
        <taxon>Aves</taxon>
        <taxon>Neognathae</taxon>
        <taxon>Galloanserae</taxon>
        <taxon>Anseriformes</taxon>
        <taxon>Anatidae</taxon>
        <taxon>Anatinae</taxon>
        <taxon>Anas</taxon>
    </lineage>
</organism>
<dbReference type="GO" id="GO:0009897">
    <property type="term" value="C:external side of plasma membrane"/>
    <property type="evidence" value="ECO:0007669"/>
    <property type="project" value="TreeGrafter"/>
</dbReference>
<keyword evidence="20" id="KW-1185">Reference proteome</keyword>
<keyword evidence="8 16" id="KW-0130">Cell adhesion</keyword>
<dbReference type="PRINTS" id="PR00453">
    <property type="entry name" value="VWFADOMAIN"/>
</dbReference>
<evidence type="ECO:0000256" key="7">
    <source>
        <dbReference type="ARBA" id="ARBA00022837"/>
    </source>
</evidence>
<dbReference type="SMART" id="SM00327">
    <property type="entry name" value="VWA"/>
    <property type="match status" value="1"/>
</dbReference>
<dbReference type="Proteomes" id="UP000694549">
    <property type="component" value="Unplaced"/>
</dbReference>
<feature type="repeat" description="FG-GAP" evidence="15">
    <location>
        <begin position="581"/>
        <end position="643"/>
    </location>
</feature>
<evidence type="ECO:0000256" key="2">
    <source>
        <dbReference type="ARBA" id="ARBA00008054"/>
    </source>
</evidence>
<keyword evidence="10 16" id="KW-0401">Integrin</keyword>
<reference evidence="19" key="2">
    <citation type="submission" date="2025-09" db="UniProtKB">
        <authorList>
            <consortium name="Ensembl"/>
        </authorList>
    </citation>
    <scope>IDENTIFICATION</scope>
</reference>
<dbReference type="AlphaFoldDB" id="A0A8B9URE2"/>
<keyword evidence="13 16" id="KW-0675">Receptor</keyword>
<evidence type="ECO:0000256" key="8">
    <source>
        <dbReference type="ARBA" id="ARBA00022889"/>
    </source>
</evidence>
<dbReference type="PROSITE" id="PS50234">
    <property type="entry name" value="VWFA"/>
    <property type="match status" value="1"/>
</dbReference>
<dbReference type="GO" id="GO:0007229">
    <property type="term" value="P:integrin-mediated signaling pathway"/>
    <property type="evidence" value="ECO:0007669"/>
    <property type="project" value="UniProtKB-KW"/>
</dbReference>
<dbReference type="InterPro" id="IPR002035">
    <property type="entry name" value="VWF_A"/>
</dbReference>
<keyword evidence="3 16" id="KW-0812">Transmembrane</keyword>
<protein>
    <submittedName>
        <fullName evidence="19">Integrin subunit alpha 10</fullName>
    </submittedName>
</protein>
<feature type="repeat" description="FG-GAP" evidence="15">
    <location>
        <begin position="345"/>
        <end position="396"/>
    </location>
</feature>
<sequence>MGGSLRLLPPLLLLLLPGPCGAFNIDVSSPQFFHGPPEAQFGYKVLQRVAGGGRGLLVGAPWDGPEGDRRGDVYKCHVGSPNATCDKANLGTTKGREGLRGGHEGGACAPLWSQECGTSVFSTGVCARVDGDLRPVETIAPTAQRCSTYMDIVIVLDGSNSIYPWYEVQNFLSNILSKFFIGPGQIQVGVLQYGEHAVHEWTLGQHRTAEEVVEAARNISRQEGRETRTAFAIHQACTEAFSPERGGREDATRLLIVVTDGESHDGDELPEALRECERRNITRYAIAVLGHYLRRQQDPEDFIREIKYIASDPDEKYFFNVTDEAALNDIVDALGDRIFSLEGTHGNNESSFELEMSQIGFSIHLLEDGILFGAVGAYDWDGAVLEESRRGRLVPPREAFEPEFPLELKNHAAYLGYSVSSLRLPGGQRLFVAGAPRFQHRGKVIVFQMGATGTVTVAQALLGEQIGSYFGSEVCALDVDGDGVSDVLLVAAPMFLGGQSRETGRVYVYRVGQKLLAPAGTLQAEQRPQDARFGYALASVPDLNHDGFNDALVGAPLEDGHRGAVYVYHGAPGTLLPRYKQRIEAAALGGGGRLRYFGRSLDARLDLDGDGLLDLAVGAQGAAVLLQSPHVLRKGRRKAVLDAVLENKGENAYNASLLLSFSSNLLFSSLVLQVSPPPPCCRQSPHVLRKGRRKAVLDAVLENKGENAYNASLLLSFSSNLLFSSLEPRGGGSAPVVPVHPEDLLRVDRLVSCAGTGIWGGSWLRVPPLHHLSSSHIASLPPHIASLPPQDCSNAWCQELSCALGRLERGGEVSVHVLRAVHNDFFRAAKFRSVRIVSTATLGVPGGSALVLGEAARRRETVLEIIQAKRVPISLWILVGSILGGLLLLALIIFCLWRVRALGGGGGGTHTQQDGLGAASSPPSSSSRPQLGFFTRKKLPEEEEKEEKEEQ</sequence>
<dbReference type="GO" id="GO:0008305">
    <property type="term" value="C:integrin complex"/>
    <property type="evidence" value="ECO:0007669"/>
    <property type="project" value="InterPro"/>
</dbReference>
<feature type="compositionally biased region" description="Acidic residues" evidence="17">
    <location>
        <begin position="941"/>
        <end position="951"/>
    </location>
</feature>
<evidence type="ECO:0000256" key="14">
    <source>
        <dbReference type="ARBA" id="ARBA00023180"/>
    </source>
</evidence>
<dbReference type="Gene3D" id="2.60.40.1530">
    <property type="entry name" value="ntegrin, alpha v. Chain A, domain 4"/>
    <property type="match status" value="1"/>
</dbReference>
<evidence type="ECO:0000256" key="13">
    <source>
        <dbReference type="ARBA" id="ARBA00023170"/>
    </source>
</evidence>
<dbReference type="InterPro" id="IPR036465">
    <property type="entry name" value="vWFA_dom_sf"/>
</dbReference>
<dbReference type="PANTHER" id="PTHR23220:SF26">
    <property type="entry name" value="INTEGRIN ALPHA-10"/>
    <property type="match status" value="1"/>
</dbReference>
<evidence type="ECO:0000256" key="12">
    <source>
        <dbReference type="ARBA" id="ARBA00023157"/>
    </source>
</evidence>
<evidence type="ECO:0000256" key="11">
    <source>
        <dbReference type="ARBA" id="ARBA00023136"/>
    </source>
</evidence>
<dbReference type="InterPro" id="IPR048286">
    <property type="entry name" value="Integrin_alpha_Ig-like_3"/>
</dbReference>
<evidence type="ECO:0000256" key="1">
    <source>
        <dbReference type="ARBA" id="ARBA00004479"/>
    </source>
</evidence>
<evidence type="ECO:0000256" key="15">
    <source>
        <dbReference type="PROSITE-ProRule" id="PRU00803"/>
    </source>
</evidence>
<evidence type="ECO:0000313" key="19">
    <source>
        <dbReference type="Ensembl" id="ENSAZOP00000012276.1"/>
    </source>
</evidence>
<dbReference type="GO" id="GO:0046872">
    <property type="term" value="F:metal ion binding"/>
    <property type="evidence" value="ECO:0007669"/>
    <property type="project" value="UniProtKB-KW"/>
</dbReference>
<dbReference type="GO" id="GO:0007160">
    <property type="term" value="P:cell-matrix adhesion"/>
    <property type="evidence" value="ECO:0007669"/>
    <property type="project" value="TreeGrafter"/>
</dbReference>
<keyword evidence="14" id="KW-0325">Glycoprotein</keyword>
<dbReference type="Gene3D" id="3.40.50.410">
    <property type="entry name" value="von Willebrand factor, type A domain"/>
    <property type="match status" value="1"/>
</dbReference>
<dbReference type="Gene3D" id="1.20.5.930">
    <property type="entry name" value="Bicelle-embedded integrin alpha(iib) transmembrane segment"/>
    <property type="match status" value="1"/>
</dbReference>
<dbReference type="InterPro" id="IPR013519">
    <property type="entry name" value="Int_alpha_beta-p"/>
</dbReference>
<evidence type="ECO:0000256" key="3">
    <source>
        <dbReference type="ARBA" id="ARBA00022692"/>
    </source>
</evidence>
<comment type="similarity">
    <text evidence="2 16">Belongs to the integrin alpha chain family.</text>
</comment>
<keyword evidence="6" id="KW-0677">Repeat</keyword>
<name>A0A8B9URE2_9AVES</name>
<dbReference type="FunFam" id="3.40.50.410:FF:000012">
    <property type="entry name" value="Integrin, alpha 10"/>
    <property type="match status" value="1"/>
</dbReference>
<evidence type="ECO:0000313" key="20">
    <source>
        <dbReference type="Proteomes" id="UP000694549"/>
    </source>
</evidence>
<proteinExistence type="inferred from homology"/>
<dbReference type="Gene3D" id="2.60.40.1510">
    <property type="entry name" value="ntegrin, alpha v. Chain A, domain 3"/>
    <property type="match status" value="1"/>
</dbReference>
<keyword evidence="9 16" id="KW-1133">Transmembrane helix</keyword>
<evidence type="ECO:0000256" key="10">
    <source>
        <dbReference type="ARBA" id="ARBA00023037"/>
    </source>
</evidence>
<keyword evidence="7" id="KW-0106">Calcium</keyword>
<dbReference type="SUPFAM" id="SSF53300">
    <property type="entry name" value="vWA-like"/>
    <property type="match status" value="1"/>
</dbReference>
<feature type="signal peptide" evidence="16">
    <location>
        <begin position="1"/>
        <end position="22"/>
    </location>
</feature>
<reference evidence="19" key="1">
    <citation type="submission" date="2025-08" db="UniProtKB">
        <authorList>
            <consortium name="Ensembl"/>
        </authorList>
    </citation>
    <scope>IDENTIFICATION</scope>
</reference>
<feature type="compositionally biased region" description="Low complexity" evidence="17">
    <location>
        <begin position="910"/>
        <end position="927"/>
    </location>
</feature>
<evidence type="ECO:0000256" key="5">
    <source>
        <dbReference type="ARBA" id="ARBA00022729"/>
    </source>
</evidence>
<feature type="repeat" description="FG-GAP" evidence="15">
    <location>
        <begin position="519"/>
        <end position="577"/>
    </location>
</feature>
<evidence type="ECO:0000256" key="17">
    <source>
        <dbReference type="SAM" id="MobiDB-lite"/>
    </source>
</evidence>
<keyword evidence="11 16" id="KW-0472">Membrane</keyword>
<evidence type="ECO:0000256" key="16">
    <source>
        <dbReference type="RuleBase" id="RU003762"/>
    </source>
</evidence>
<accession>A0A8B9URE2</accession>
<feature type="repeat" description="FG-GAP" evidence="15">
    <location>
        <begin position="24"/>
        <end position="85"/>
    </location>
</feature>
<dbReference type="PANTHER" id="PTHR23220">
    <property type="entry name" value="INTEGRIN ALPHA"/>
    <property type="match status" value="1"/>
</dbReference>
<dbReference type="SUPFAM" id="SSF69318">
    <property type="entry name" value="Integrin alpha N-terminal domain"/>
    <property type="match status" value="1"/>
</dbReference>
<dbReference type="GO" id="GO:0098609">
    <property type="term" value="P:cell-cell adhesion"/>
    <property type="evidence" value="ECO:0007669"/>
    <property type="project" value="TreeGrafter"/>
</dbReference>
<evidence type="ECO:0000256" key="9">
    <source>
        <dbReference type="ARBA" id="ARBA00022989"/>
    </source>
</evidence>
<dbReference type="InterPro" id="IPR028994">
    <property type="entry name" value="Integrin_alpha_N"/>
</dbReference>
<dbReference type="Ensembl" id="ENSAZOT00000013137.1">
    <property type="protein sequence ID" value="ENSAZOP00000012276.1"/>
    <property type="gene ID" value="ENSAZOG00000007886.1"/>
</dbReference>
<dbReference type="InterPro" id="IPR000413">
    <property type="entry name" value="Integrin_alpha"/>
</dbReference>
<evidence type="ECO:0000256" key="6">
    <source>
        <dbReference type="ARBA" id="ARBA00022737"/>
    </source>
</evidence>
<keyword evidence="5 16" id="KW-0732">Signal</keyword>
<dbReference type="Pfam" id="PF00092">
    <property type="entry name" value="VWA"/>
    <property type="match status" value="1"/>
</dbReference>
<dbReference type="GO" id="GO:0033627">
    <property type="term" value="P:cell adhesion mediated by integrin"/>
    <property type="evidence" value="ECO:0007669"/>
    <property type="project" value="TreeGrafter"/>
</dbReference>
<dbReference type="PROSITE" id="PS51470">
    <property type="entry name" value="FG_GAP"/>
    <property type="match status" value="5"/>
</dbReference>
<dbReference type="PRINTS" id="PR01185">
    <property type="entry name" value="INTEGRINA"/>
</dbReference>
<feature type="region of interest" description="Disordered" evidence="17">
    <location>
        <begin position="908"/>
        <end position="951"/>
    </location>
</feature>